<feature type="compositionally biased region" description="Basic and acidic residues" evidence="1">
    <location>
        <begin position="27"/>
        <end position="58"/>
    </location>
</feature>
<protein>
    <submittedName>
        <fullName evidence="2">Uncharacterized protein</fullName>
    </submittedName>
</protein>
<dbReference type="AlphaFoldDB" id="A0A1G8IJK2"/>
<dbReference type="Proteomes" id="UP000199017">
    <property type="component" value="Unassembled WGS sequence"/>
</dbReference>
<proteinExistence type="predicted"/>
<accession>A0A1G8IJK2</accession>
<keyword evidence="3" id="KW-1185">Reference proteome</keyword>
<dbReference type="EMBL" id="FNDU01000005">
    <property type="protein sequence ID" value="SDI19159.1"/>
    <property type="molecule type" value="Genomic_DNA"/>
</dbReference>
<name>A0A1G8IJK2_9BACI</name>
<sequence length="58" mass="6937">MIHQFMQDIGQLIKDLEKEGQSSVSRMYEETTKDNKPVRRYEYHFTSKTLKNDDPNSK</sequence>
<organism evidence="2 3">
    <name type="scientific">Alteribacillus bidgolensis</name>
    <dbReference type="NCBI Taxonomy" id="930129"/>
    <lineage>
        <taxon>Bacteria</taxon>
        <taxon>Bacillati</taxon>
        <taxon>Bacillota</taxon>
        <taxon>Bacilli</taxon>
        <taxon>Bacillales</taxon>
        <taxon>Bacillaceae</taxon>
        <taxon>Alteribacillus</taxon>
    </lineage>
</organism>
<feature type="region of interest" description="Disordered" evidence="1">
    <location>
        <begin position="20"/>
        <end position="58"/>
    </location>
</feature>
<evidence type="ECO:0000256" key="1">
    <source>
        <dbReference type="SAM" id="MobiDB-lite"/>
    </source>
</evidence>
<reference evidence="2 3" key="1">
    <citation type="submission" date="2016-10" db="EMBL/GenBank/DDBJ databases">
        <authorList>
            <person name="de Groot N.N."/>
        </authorList>
    </citation>
    <scope>NUCLEOTIDE SEQUENCE [LARGE SCALE GENOMIC DNA]</scope>
    <source>
        <strain evidence="3">P4B,CCM 7963,CECT 7998,DSM 25260,IBRC-M 10614,KCTC 13821</strain>
    </source>
</reference>
<gene>
    <name evidence="2" type="ORF">SAMN05216352_105226</name>
</gene>
<evidence type="ECO:0000313" key="3">
    <source>
        <dbReference type="Proteomes" id="UP000199017"/>
    </source>
</evidence>
<evidence type="ECO:0000313" key="2">
    <source>
        <dbReference type="EMBL" id="SDI19159.1"/>
    </source>
</evidence>
<dbReference type="RefSeq" id="WP_170032108.1">
    <property type="nucleotide sequence ID" value="NZ_FNDU01000005.1"/>
</dbReference>
<dbReference type="STRING" id="930129.SAMN05216352_105226"/>